<reference evidence="1 2" key="1">
    <citation type="submission" date="2020-09" db="EMBL/GenBank/DDBJ databases">
        <title>De no assembly of potato wild relative species, Solanum commersonii.</title>
        <authorList>
            <person name="Cho K."/>
        </authorList>
    </citation>
    <scope>NUCLEOTIDE SEQUENCE [LARGE SCALE GENOMIC DNA]</scope>
    <source>
        <strain evidence="1">LZ3.2</strain>
        <tissue evidence="1">Leaf</tissue>
    </source>
</reference>
<sequence length="135" mass="14912">MRPKVGVNIIHVFKIGKENHSGSVIDAATAESLSSMIASLSGQDFLICVFAHLELLFPGLQGNIRPGVKWMARLLKIQISARGNLTFSDVYRTIGIANRLNYKGLIKSKSSLVWFLSFLELKPEQNNLLSIIPTS</sequence>
<evidence type="ECO:0000313" key="2">
    <source>
        <dbReference type="Proteomes" id="UP000824120"/>
    </source>
</evidence>
<name>A0A9J5Z3D4_SOLCO</name>
<evidence type="ECO:0000313" key="1">
    <source>
        <dbReference type="EMBL" id="KAG5607194.1"/>
    </source>
</evidence>
<accession>A0A9J5Z3D4</accession>
<dbReference type="AlphaFoldDB" id="A0A9J5Z3D4"/>
<dbReference type="Proteomes" id="UP000824120">
    <property type="component" value="Chromosome 5"/>
</dbReference>
<proteinExistence type="predicted"/>
<protein>
    <submittedName>
        <fullName evidence="1">Uncharacterized protein</fullName>
    </submittedName>
</protein>
<keyword evidence="2" id="KW-1185">Reference proteome</keyword>
<dbReference type="EMBL" id="JACXVP010000005">
    <property type="protein sequence ID" value="KAG5607194.1"/>
    <property type="molecule type" value="Genomic_DNA"/>
</dbReference>
<gene>
    <name evidence="1" type="ORF">H5410_028686</name>
</gene>
<organism evidence="1 2">
    <name type="scientific">Solanum commersonii</name>
    <name type="common">Commerson's wild potato</name>
    <name type="synonym">Commerson's nightshade</name>
    <dbReference type="NCBI Taxonomy" id="4109"/>
    <lineage>
        <taxon>Eukaryota</taxon>
        <taxon>Viridiplantae</taxon>
        <taxon>Streptophyta</taxon>
        <taxon>Embryophyta</taxon>
        <taxon>Tracheophyta</taxon>
        <taxon>Spermatophyta</taxon>
        <taxon>Magnoliopsida</taxon>
        <taxon>eudicotyledons</taxon>
        <taxon>Gunneridae</taxon>
        <taxon>Pentapetalae</taxon>
        <taxon>asterids</taxon>
        <taxon>lamiids</taxon>
        <taxon>Solanales</taxon>
        <taxon>Solanaceae</taxon>
        <taxon>Solanoideae</taxon>
        <taxon>Solaneae</taxon>
        <taxon>Solanum</taxon>
    </lineage>
</organism>
<comment type="caution">
    <text evidence="1">The sequence shown here is derived from an EMBL/GenBank/DDBJ whole genome shotgun (WGS) entry which is preliminary data.</text>
</comment>